<dbReference type="AlphaFoldDB" id="A0A8S1TJH1"/>
<feature type="region of interest" description="Disordered" evidence="1">
    <location>
        <begin position="1"/>
        <end position="51"/>
    </location>
</feature>
<feature type="compositionally biased region" description="Polar residues" evidence="1">
    <location>
        <begin position="33"/>
        <end position="47"/>
    </location>
</feature>
<feature type="compositionally biased region" description="Basic residues" evidence="1">
    <location>
        <begin position="1"/>
        <end position="29"/>
    </location>
</feature>
<organism evidence="2 3">
    <name type="scientific">Paramecium octaurelia</name>
    <dbReference type="NCBI Taxonomy" id="43137"/>
    <lineage>
        <taxon>Eukaryota</taxon>
        <taxon>Sar</taxon>
        <taxon>Alveolata</taxon>
        <taxon>Ciliophora</taxon>
        <taxon>Intramacronucleata</taxon>
        <taxon>Oligohymenophorea</taxon>
        <taxon>Peniculida</taxon>
        <taxon>Parameciidae</taxon>
        <taxon>Paramecium</taxon>
    </lineage>
</organism>
<dbReference type="Proteomes" id="UP000683925">
    <property type="component" value="Unassembled WGS sequence"/>
</dbReference>
<gene>
    <name evidence="2" type="ORF">POCTA_138.1.T0260255</name>
</gene>
<proteinExistence type="predicted"/>
<evidence type="ECO:0000313" key="2">
    <source>
        <dbReference type="EMBL" id="CAD8152420.1"/>
    </source>
</evidence>
<comment type="caution">
    <text evidence="2">The sequence shown here is derived from an EMBL/GenBank/DDBJ whole genome shotgun (WGS) entry which is preliminary data.</text>
</comment>
<sequence>MKKKQRHIKNRPSNKYCSRKRSKQKKQVKQSKPQYNAQDSDIDNSLASEEHQDDTLNGIHLFCEQRGSGLYKKKPHIINTYVKSTQEKLESKTSIKKFELKQNDDVN</sequence>
<name>A0A8S1TJH1_PAROT</name>
<evidence type="ECO:0000256" key="1">
    <source>
        <dbReference type="SAM" id="MobiDB-lite"/>
    </source>
</evidence>
<dbReference type="EMBL" id="CAJJDP010000026">
    <property type="protein sequence ID" value="CAD8152420.1"/>
    <property type="molecule type" value="Genomic_DNA"/>
</dbReference>
<reference evidence="2" key="1">
    <citation type="submission" date="2021-01" db="EMBL/GenBank/DDBJ databases">
        <authorList>
            <consortium name="Genoscope - CEA"/>
            <person name="William W."/>
        </authorList>
    </citation>
    <scope>NUCLEOTIDE SEQUENCE</scope>
</reference>
<accession>A0A8S1TJH1</accession>
<protein>
    <submittedName>
        <fullName evidence="2">Uncharacterized protein</fullName>
    </submittedName>
</protein>
<keyword evidence="3" id="KW-1185">Reference proteome</keyword>
<evidence type="ECO:0000313" key="3">
    <source>
        <dbReference type="Proteomes" id="UP000683925"/>
    </source>
</evidence>